<dbReference type="AlphaFoldDB" id="A0A1E5VMB2"/>
<dbReference type="PANTHER" id="PTHR47074">
    <property type="entry name" value="BNAC02G40300D PROTEIN"/>
    <property type="match status" value="1"/>
</dbReference>
<feature type="non-terminal residue" evidence="2">
    <location>
        <position position="1"/>
    </location>
</feature>
<dbReference type="SUPFAM" id="SSF53098">
    <property type="entry name" value="Ribonuclease H-like"/>
    <property type="match status" value="1"/>
</dbReference>
<dbReference type="GO" id="GO:0004523">
    <property type="term" value="F:RNA-DNA hybrid ribonuclease activity"/>
    <property type="evidence" value="ECO:0007669"/>
    <property type="project" value="InterPro"/>
</dbReference>
<feature type="domain" description="RNase H type-1" evidence="1">
    <location>
        <begin position="5"/>
        <end position="126"/>
    </location>
</feature>
<dbReference type="InterPro" id="IPR044730">
    <property type="entry name" value="RNase_H-like_dom_plant"/>
</dbReference>
<dbReference type="InterPro" id="IPR052929">
    <property type="entry name" value="RNase_H-like_EbsB-rel"/>
</dbReference>
<dbReference type="EMBL" id="LWDX02035041">
    <property type="protein sequence ID" value="OEL26270.1"/>
    <property type="molecule type" value="Genomic_DNA"/>
</dbReference>
<gene>
    <name evidence="2" type="ORF">BAE44_0012710</name>
</gene>
<dbReference type="Gene3D" id="3.30.420.10">
    <property type="entry name" value="Ribonuclease H-like superfamily/Ribonuclease H"/>
    <property type="match status" value="1"/>
</dbReference>
<comment type="caution">
    <text evidence="2">The sequence shown here is derived from an EMBL/GenBank/DDBJ whole genome shotgun (WGS) entry which is preliminary data.</text>
</comment>
<dbReference type="InterPro" id="IPR036397">
    <property type="entry name" value="RNaseH_sf"/>
</dbReference>
<reference evidence="2 3" key="1">
    <citation type="submission" date="2016-09" db="EMBL/GenBank/DDBJ databases">
        <title>The draft genome of Dichanthelium oligosanthes: A C3 panicoid grass species.</title>
        <authorList>
            <person name="Studer A.J."/>
            <person name="Schnable J.C."/>
            <person name="Brutnell T.P."/>
        </authorList>
    </citation>
    <scope>NUCLEOTIDE SEQUENCE [LARGE SCALE GENOMIC DNA]</scope>
    <source>
        <strain evidence="3">cv. Kellogg 1175</strain>
        <tissue evidence="2">Leaf</tissue>
    </source>
</reference>
<sequence>LVKINCDGAFHQNSASGGWGFVIRDSAGNVVCEGSGRLDHLLNSFHAEVIACIHGLKAAAELGIEQVILETDALMVQQAVSSSAYGLSFASEPVCELKHLVHSSFSSFESKYKPRDCNRVAHALAALGVECETETSPLLDELPTCIRELVVRHNGNGM</sequence>
<evidence type="ECO:0000313" key="2">
    <source>
        <dbReference type="EMBL" id="OEL26270.1"/>
    </source>
</evidence>
<dbReference type="OrthoDB" id="696282at2759"/>
<organism evidence="2 3">
    <name type="scientific">Dichanthelium oligosanthes</name>
    <dbReference type="NCBI Taxonomy" id="888268"/>
    <lineage>
        <taxon>Eukaryota</taxon>
        <taxon>Viridiplantae</taxon>
        <taxon>Streptophyta</taxon>
        <taxon>Embryophyta</taxon>
        <taxon>Tracheophyta</taxon>
        <taxon>Spermatophyta</taxon>
        <taxon>Magnoliopsida</taxon>
        <taxon>Liliopsida</taxon>
        <taxon>Poales</taxon>
        <taxon>Poaceae</taxon>
        <taxon>PACMAD clade</taxon>
        <taxon>Panicoideae</taxon>
        <taxon>Panicodae</taxon>
        <taxon>Paniceae</taxon>
        <taxon>Dichantheliinae</taxon>
        <taxon>Dichanthelium</taxon>
    </lineage>
</organism>
<dbReference type="InterPro" id="IPR002156">
    <property type="entry name" value="RNaseH_domain"/>
</dbReference>
<proteinExistence type="predicted"/>
<accession>A0A1E5VMB2</accession>
<dbReference type="GO" id="GO:0003676">
    <property type="term" value="F:nucleic acid binding"/>
    <property type="evidence" value="ECO:0007669"/>
    <property type="project" value="InterPro"/>
</dbReference>
<keyword evidence="3" id="KW-1185">Reference proteome</keyword>
<dbReference type="InterPro" id="IPR012337">
    <property type="entry name" value="RNaseH-like_sf"/>
</dbReference>
<dbReference type="Pfam" id="PF13456">
    <property type="entry name" value="RVT_3"/>
    <property type="match status" value="1"/>
</dbReference>
<protein>
    <recommendedName>
        <fullName evidence="1">RNase H type-1 domain-containing protein</fullName>
    </recommendedName>
</protein>
<dbReference type="PANTHER" id="PTHR47074:SF11">
    <property type="entry name" value="REVERSE TRANSCRIPTASE-LIKE PROTEIN"/>
    <property type="match status" value="1"/>
</dbReference>
<dbReference type="Proteomes" id="UP000095767">
    <property type="component" value="Unassembled WGS sequence"/>
</dbReference>
<evidence type="ECO:0000259" key="1">
    <source>
        <dbReference type="Pfam" id="PF13456"/>
    </source>
</evidence>
<dbReference type="STRING" id="888268.A0A1E5VMB2"/>
<evidence type="ECO:0000313" key="3">
    <source>
        <dbReference type="Proteomes" id="UP000095767"/>
    </source>
</evidence>
<name>A0A1E5VMB2_9POAL</name>
<dbReference type="CDD" id="cd06222">
    <property type="entry name" value="RNase_H_like"/>
    <property type="match status" value="1"/>
</dbReference>